<name>A0A8S5TYF0_9CAUD</name>
<accession>A0A8S5TYF0</accession>
<protein>
    <submittedName>
        <fullName evidence="1">Uncharacterized protein</fullName>
    </submittedName>
</protein>
<evidence type="ECO:0000313" key="1">
    <source>
        <dbReference type="EMBL" id="DAF87233.1"/>
    </source>
</evidence>
<sequence>MELFGFLESVAASLIAAALYDGIKEALKLLTCSDDDN</sequence>
<proteinExistence type="predicted"/>
<organism evidence="1">
    <name type="scientific">Myoviridae sp. ctPkm1</name>
    <dbReference type="NCBI Taxonomy" id="2825099"/>
    <lineage>
        <taxon>Viruses</taxon>
        <taxon>Duplodnaviria</taxon>
        <taxon>Heunggongvirae</taxon>
        <taxon>Uroviricota</taxon>
        <taxon>Caudoviricetes</taxon>
    </lineage>
</organism>
<reference evidence="1" key="1">
    <citation type="journal article" date="2021" name="Proc. Natl. Acad. Sci. U.S.A.">
        <title>A Catalog of Tens of Thousands of Viruses from Human Metagenomes Reveals Hidden Associations with Chronic Diseases.</title>
        <authorList>
            <person name="Tisza M.J."/>
            <person name="Buck C.B."/>
        </authorList>
    </citation>
    <scope>NUCLEOTIDE SEQUENCE</scope>
    <source>
        <strain evidence="1">CtPkm1</strain>
    </source>
</reference>
<dbReference type="EMBL" id="BK015960">
    <property type="protein sequence ID" value="DAF87233.1"/>
    <property type="molecule type" value="Genomic_DNA"/>
</dbReference>